<dbReference type="HAMAP" id="MF_00198">
    <property type="entry name" value="Spermidine_synth"/>
    <property type="match status" value="1"/>
</dbReference>
<dbReference type="Proteomes" id="UP000629098">
    <property type="component" value="Unassembled WGS sequence"/>
</dbReference>
<dbReference type="GO" id="GO:0008295">
    <property type="term" value="P:spermidine biosynthetic process"/>
    <property type="evidence" value="ECO:0007669"/>
    <property type="project" value="UniProtKB-UniRule"/>
</dbReference>
<evidence type="ECO:0000313" key="7">
    <source>
        <dbReference type="EMBL" id="MBD2773016.1"/>
    </source>
</evidence>
<dbReference type="PANTHER" id="PTHR43317:SF1">
    <property type="entry name" value="THERMOSPERMINE SYNTHASE ACAULIS5"/>
    <property type="match status" value="1"/>
</dbReference>
<feature type="binding site" evidence="4">
    <location>
        <position position="62"/>
    </location>
    <ligand>
        <name>spermidine</name>
        <dbReference type="ChEBI" id="CHEBI:57834"/>
    </ligand>
</feature>
<protein>
    <recommendedName>
        <fullName evidence="4">Polyamine aminopropyltransferase</fullName>
    </recommendedName>
    <alternativeName>
        <fullName evidence="4">Putrescine aminopropyltransferase</fullName>
        <shortName evidence="4">PAPT</shortName>
    </alternativeName>
    <alternativeName>
        <fullName evidence="4">Spermidine synthase</fullName>
        <shortName evidence="4">SPDS</shortName>
        <shortName evidence="4">SPDSY</shortName>
        <ecNumber evidence="4">2.5.1.16</ecNumber>
    </alternativeName>
</protein>
<evidence type="ECO:0000256" key="5">
    <source>
        <dbReference type="PROSITE-ProRule" id="PRU00354"/>
    </source>
</evidence>
<feature type="binding site" evidence="4">
    <location>
        <position position="81"/>
    </location>
    <ligand>
        <name>S-methyl-5'-thioadenosine</name>
        <dbReference type="ChEBI" id="CHEBI:17509"/>
    </ligand>
</feature>
<keyword evidence="4" id="KW-0812">Transmembrane</keyword>
<dbReference type="PROSITE" id="PS51006">
    <property type="entry name" value="PABS_2"/>
    <property type="match status" value="1"/>
</dbReference>
<sequence>MPTSLFVEQHDNGIAFYINGDLQFDTADEAIYHEYLVIPALALARERFPQTDLRVLICGGGDGLAARDVLSCGVSQIDLVDYSPEVLSLGRTVFKPYNAGSLESDRITVYTQEAFEFASTLPDNSYHVVICDFTYPTCSEETSIYSREWFQQINRVLHPAGVICTNGVSPDNSTTGFWCLYQTLLASGLMAKPLQLSIPSFRQHGYGNWGFFLASPQPISRFELETISLPDNLQVLTREQLFQAFVFNSAIAQVRDRVMIHTLDCPQLFYYLLNPTSPSGVRNCRDVACNVSQENELTKESDRDINFLDIQETGTAQVGAHDLLQLESAAQFWIEQIYPNQDQDNSPDMTRLLPVRHRYHSPKMTAEWLAYLKQLLAEVDVSRLLTTILERSQELPPQIAQELKQLAQKIRSQEPLSKLPDSAAKFLMMLSVTLLMANLVTPDAVFAKGSYSGHSGGYSSGDSSYDGGGSWKMLGFLLTTGGLIWLAYLFNRPKDE</sequence>
<comment type="catalytic activity">
    <reaction evidence="4">
        <text>S-adenosyl 3-(methylsulfanyl)propylamine + putrescine = S-methyl-5'-thioadenosine + spermidine + H(+)</text>
        <dbReference type="Rhea" id="RHEA:12721"/>
        <dbReference type="ChEBI" id="CHEBI:15378"/>
        <dbReference type="ChEBI" id="CHEBI:17509"/>
        <dbReference type="ChEBI" id="CHEBI:57443"/>
        <dbReference type="ChEBI" id="CHEBI:57834"/>
        <dbReference type="ChEBI" id="CHEBI:326268"/>
        <dbReference type="EC" id="2.5.1.16"/>
    </reaction>
</comment>
<evidence type="ECO:0000256" key="2">
    <source>
        <dbReference type="ARBA" id="ARBA00022679"/>
    </source>
</evidence>
<reference evidence="7" key="1">
    <citation type="submission" date="2020-09" db="EMBL/GenBank/DDBJ databases">
        <title>Iningainema tapete sp. nov. (Scytonemataceae, Cyanobacteria) from greenhouses in central Florida (USA) produces two types of nodularin with biosynthetic potential for microcystin-LR and anabaenopeptins.</title>
        <authorList>
            <person name="Berthold D.E."/>
            <person name="Lefler F.W."/>
            <person name="Huang I.-S."/>
            <person name="Abdulla H."/>
            <person name="Zimba P.V."/>
            <person name="Laughinghouse H.D. IV."/>
        </authorList>
    </citation>
    <scope>NUCLEOTIDE SEQUENCE</scope>
    <source>
        <strain evidence="7">BLCCT55</strain>
    </source>
</reference>
<keyword evidence="4" id="KW-0745">Spermidine biosynthesis</keyword>
<comment type="function">
    <text evidence="4">Catalyzes the irreversible transfer of a propylamine group from the amino donor S-adenosylmethioninamine (decarboxy-AdoMet) to putrescine (1,4-diaminobutane) to yield spermidine.</text>
</comment>
<evidence type="ECO:0000256" key="4">
    <source>
        <dbReference type="HAMAP-Rule" id="MF_00198"/>
    </source>
</evidence>
<dbReference type="InterPro" id="IPR029063">
    <property type="entry name" value="SAM-dependent_MTases_sf"/>
</dbReference>
<dbReference type="GO" id="GO:0010487">
    <property type="term" value="F:thermospermine synthase activity"/>
    <property type="evidence" value="ECO:0007669"/>
    <property type="project" value="UniProtKB-ARBA"/>
</dbReference>
<keyword evidence="2 4" id="KW-0808">Transferase</keyword>
<feature type="domain" description="PABS" evidence="6">
    <location>
        <begin position="1"/>
        <end position="216"/>
    </location>
</feature>
<comment type="subcellular location">
    <subcellularLocation>
        <location evidence="4">Cell membrane</location>
        <topology evidence="4">Single-pass membrane protein</topology>
    </subcellularLocation>
</comment>
<dbReference type="SUPFAM" id="SSF53335">
    <property type="entry name" value="S-adenosyl-L-methionine-dependent methyltransferases"/>
    <property type="match status" value="1"/>
</dbReference>
<evidence type="ECO:0000256" key="1">
    <source>
        <dbReference type="ARBA" id="ARBA00007867"/>
    </source>
</evidence>
<dbReference type="GO" id="GO:0032259">
    <property type="term" value="P:methylation"/>
    <property type="evidence" value="ECO:0007669"/>
    <property type="project" value="UniProtKB-KW"/>
</dbReference>
<evidence type="ECO:0000259" key="6">
    <source>
        <dbReference type="PROSITE" id="PS51006"/>
    </source>
</evidence>
<dbReference type="Pfam" id="PF01564">
    <property type="entry name" value="Spermine_synth"/>
    <property type="match status" value="1"/>
</dbReference>
<dbReference type="PANTHER" id="PTHR43317">
    <property type="entry name" value="THERMOSPERMINE SYNTHASE ACAULIS5"/>
    <property type="match status" value="1"/>
</dbReference>
<dbReference type="AlphaFoldDB" id="A0A8J6XLD7"/>
<dbReference type="CDD" id="cd02440">
    <property type="entry name" value="AdoMet_MTases"/>
    <property type="match status" value="1"/>
</dbReference>
<keyword evidence="4" id="KW-0472">Membrane</keyword>
<accession>A0A8J6XLD7</accession>
<comment type="similarity">
    <text evidence="1 4">Belongs to the spermidine/spermine synthase family.</text>
</comment>
<feature type="binding site" evidence="4">
    <location>
        <begin position="113"/>
        <end position="114"/>
    </location>
    <ligand>
        <name>S-methyl-5'-thioadenosine</name>
        <dbReference type="ChEBI" id="CHEBI:17509"/>
    </ligand>
</feature>
<proteinExistence type="inferred from homology"/>
<comment type="caution">
    <text evidence="7">The sequence shown here is derived from an EMBL/GenBank/DDBJ whole genome shotgun (WGS) entry which is preliminary data.</text>
</comment>
<comment type="pathway">
    <text evidence="4">Amine and polyamine biosynthesis; spermidine biosynthesis; spermidine from putrescine: step 1/1.</text>
</comment>
<name>A0A8J6XLD7_9CYAN</name>
<evidence type="ECO:0000256" key="3">
    <source>
        <dbReference type="ARBA" id="ARBA00023115"/>
    </source>
</evidence>
<dbReference type="GO" id="GO:0005886">
    <property type="term" value="C:plasma membrane"/>
    <property type="evidence" value="ECO:0007669"/>
    <property type="project" value="UniProtKB-SubCell"/>
</dbReference>
<evidence type="ECO:0000313" key="8">
    <source>
        <dbReference type="Proteomes" id="UP000629098"/>
    </source>
</evidence>
<dbReference type="RefSeq" id="WP_190828294.1">
    <property type="nucleotide sequence ID" value="NZ_CAWPPI010000048.1"/>
</dbReference>
<keyword evidence="7" id="KW-0489">Methyltransferase</keyword>
<dbReference type="EMBL" id="JACXAE010000048">
    <property type="protein sequence ID" value="MBD2773016.1"/>
    <property type="molecule type" value="Genomic_DNA"/>
</dbReference>
<comment type="subunit">
    <text evidence="4">Homodimer or homotetramer.</text>
</comment>
<keyword evidence="3 4" id="KW-0620">Polyamine biosynthesis</keyword>
<keyword evidence="8" id="KW-1185">Reference proteome</keyword>
<organism evidence="7 8">
    <name type="scientific">Iningainema tapete BLCC-T55</name>
    <dbReference type="NCBI Taxonomy" id="2748662"/>
    <lineage>
        <taxon>Bacteria</taxon>
        <taxon>Bacillati</taxon>
        <taxon>Cyanobacteriota</taxon>
        <taxon>Cyanophyceae</taxon>
        <taxon>Nostocales</taxon>
        <taxon>Scytonemataceae</taxon>
        <taxon>Iningainema tapete</taxon>
    </lineage>
</organism>
<keyword evidence="4" id="KW-1133">Transmembrane helix</keyword>
<dbReference type="UniPathway" id="UPA00248">
    <property type="reaction ID" value="UER00314"/>
</dbReference>
<keyword evidence="4" id="KW-0963">Cytoplasm</keyword>
<dbReference type="GO" id="GO:0008168">
    <property type="term" value="F:methyltransferase activity"/>
    <property type="evidence" value="ECO:0007669"/>
    <property type="project" value="UniProtKB-KW"/>
</dbReference>
<feature type="active site" description="Proton acceptor" evidence="4 5">
    <location>
        <position position="132"/>
    </location>
</feature>
<gene>
    <name evidence="4" type="primary">speE</name>
    <name evidence="7" type="ORF">ICL16_13270</name>
</gene>
<dbReference type="InterPro" id="IPR001045">
    <property type="entry name" value="Spermi_synthase"/>
</dbReference>
<dbReference type="GO" id="GO:0004766">
    <property type="term" value="F:spermidine synthase activity"/>
    <property type="evidence" value="ECO:0007669"/>
    <property type="project" value="UniProtKB-UniRule"/>
</dbReference>
<comment type="caution">
    <text evidence="4">Lacks conserved residue(s) required for the propagation of feature annotation.</text>
</comment>
<feature type="transmembrane region" description="Helical" evidence="4">
    <location>
        <begin position="471"/>
        <end position="490"/>
    </location>
</feature>
<dbReference type="Gene3D" id="3.40.50.150">
    <property type="entry name" value="Vaccinia Virus protein VP39"/>
    <property type="match status" value="1"/>
</dbReference>
<feature type="binding site" evidence="4">
    <location>
        <position position="33"/>
    </location>
    <ligand>
        <name>spermidine</name>
        <dbReference type="ChEBI" id="CHEBI:57834"/>
    </ligand>
</feature>
<dbReference type="EC" id="2.5.1.16" evidence="4"/>
<dbReference type="InterPro" id="IPR030374">
    <property type="entry name" value="PABS"/>
</dbReference>